<proteinExistence type="predicted"/>
<dbReference type="InterPro" id="IPR029044">
    <property type="entry name" value="Nucleotide-diphossugar_trans"/>
</dbReference>
<dbReference type="InterPro" id="IPR001173">
    <property type="entry name" value="Glyco_trans_2-like"/>
</dbReference>
<feature type="domain" description="Glycosyltransferase 2-like" evidence="1">
    <location>
        <begin position="93"/>
        <end position="206"/>
    </location>
</feature>
<organism evidence="2 3">
    <name type="scientific">Microbacterium sediminis</name>
    <dbReference type="NCBI Taxonomy" id="904291"/>
    <lineage>
        <taxon>Bacteria</taxon>
        <taxon>Bacillati</taxon>
        <taxon>Actinomycetota</taxon>
        <taxon>Actinomycetes</taxon>
        <taxon>Micrococcales</taxon>
        <taxon>Microbacteriaceae</taxon>
        <taxon>Microbacterium</taxon>
    </lineage>
</organism>
<reference evidence="2 3" key="1">
    <citation type="submission" date="2016-05" db="EMBL/GenBank/DDBJ databases">
        <authorList>
            <person name="Lavstsen T."/>
            <person name="Jespersen J.S."/>
        </authorList>
    </citation>
    <scope>NUCLEOTIDE SEQUENCE [LARGE SCALE GENOMIC DNA]</scope>
    <source>
        <strain evidence="2 3">YLB-01</strain>
    </source>
</reference>
<protein>
    <submittedName>
        <fullName evidence="2">Mycofactocin system glycosyltransferase</fullName>
    </submittedName>
</protein>
<dbReference type="STRING" id="904291.A7J15_12085"/>
<evidence type="ECO:0000313" key="3">
    <source>
        <dbReference type="Proteomes" id="UP000093355"/>
    </source>
</evidence>
<dbReference type="PANTHER" id="PTHR43646:SF6">
    <property type="entry name" value="PRE-MYCOFACTOCIN GLYCOSYLTRANSFERASE"/>
    <property type="match status" value="1"/>
</dbReference>
<name>A0A1B9NIB2_9MICO</name>
<evidence type="ECO:0000259" key="1">
    <source>
        <dbReference type="Pfam" id="PF00535"/>
    </source>
</evidence>
<dbReference type="RefSeq" id="WP_067028349.1">
    <property type="nucleotide sequence ID" value="NZ_CP038256.1"/>
</dbReference>
<dbReference type="GO" id="GO:0016740">
    <property type="term" value="F:transferase activity"/>
    <property type="evidence" value="ECO:0007669"/>
    <property type="project" value="UniProtKB-KW"/>
</dbReference>
<gene>
    <name evidence="2" type="ORF">A7J15_12085</name>
</gene>
<dbReference type="Pfam" id="PF00535">
    <property type="entry name" value="Glycos_transf_2"/>
    <property type="match status" value="1"/>
</dbReference>
<keyword evidence="2" id="KW-0808">Transferase</keyword>
<comment type="caution">
    <text evidence="2">The sequence shown here is derived from an EMBL/GenBank/DDBJ whole genome shotgun (WGS) entry which is preliminary data.</text>
</comment>
<dbReference type="CDD" id="cd00761">
    <property type="entry name" value="Glyco_tranf_GTA_type"/>
    <property type="match status" value="1"/>
</dbReference>
<dbReference type="AlphaFoldDB" id="A0A1B9NIB2"/>
<dbReference type="PANTHER" id="PTHR43646">
    <property type="entry name" value="GLYCOSYLTRANSFERASE"/>
    <property type="match status" value="1"/>
</dbReference>
<dbReference type="NCBIfam" id="TIGR03965">
    <property type="entry name" value="mycofact_glyco"/>
    <property type="match status" value="1"/>
</dbReference>
<keyword evidence="3" id="KW-1185">Reference proteome</keyword>
<dbReference type="Proteomes" id="UP000093355">
    <property type="component" value="Unassembled WGS sequence"/>
</dbReference>
<dbReference type="Gene3D" id="3.90.550.10">
    <property type="entry name" value="Spore Coat Polysaccharide Biosynthesis Protein SpsA, Chain A"/>
    <property type="match status" value="1"/>
</dbReference>
<dbReference type="OrthoDB" id="5243838at2"/>
<dbReference type="InterPro" id="IPR023981">
    <property type="entry name" value="MftF"/>
</dbReference>
<accession>A0A1B9NIB2</accession>
<sequence length="492" mass="52176">MTAPVDDARRALPDGAIVRLARRTRITDGGAVLVGGSPARVSRLAPAARELLVGRAVTVRDDRTRAFAARLVEAGQADPDPRSLPPGDAREVTVVVPAFGRSRQLGRLLDSVRADLGDVPVIVVDDGSVPADAAAIRAAADARGAEIVVLPRNRGPADARNAGLARVRTPFVLFADSDVVLRPGAVRLLLAHFADPRLALAAPRVVGLPRPRPNAVLRYEQARSSLDHGGDGGLVRPHSPLSWVSTTCVLARVSAIGDGFGRGMRVAEDVDLVWRLAERGWRVRYEPLAEVAHEHRAAARAWLGRKFVYGTGAADLERRHGPLAAPAVLAPWAAVLLAAVAAQRRWSLPVAAAAAAWAGVRTARRVGATARPGPLAARLTAQGASAALTQGSALVVRHWWPAFAVAALVSRRARRLVAVAAVADAAVEYARLRPRLDPLRFLVLRRLDDLAYGAGVWWGAIRSGSLRALAPYVRAAAFRPTEAAARRGARAD</sequence>
<dbReference type="EMBL" id="LXMD01000003">
    <property type="protein sequence ID" value="OCG76347.1"/>
    <property type="molecule type" value="Genomic_DNA"/>
</dbReference>
<evidence type="ECO:0000313" key="2">
    <source>
        <dbReference type="EMBL" id="OCG76347.1"/>
    </source>
</evidence>
<dbReference type="SUPFAM" id="SSF53448">
    <property type="entry name" value="Nucleotide-diphospho-sugar transferases"/>
    <property type="match status" value="1"/>
</dbReference>